<accession>A0A820D3X8</accession>
<organism evidence="2 3">
    <name type="scientific">Rotaria magnacalcarata</name>
    <dbReference type="NCBI Taxonomy" id="392030"/>
    <lineage>
        <taxon>Eukaryota</taxon>
        <taxon>Metazoa</taxon>
        <taxon>Spiralia</taxon>
        <taxon>Gnathifera</taxon>
        <taxon>Rotifera</taxon>
        <taxon>Eurotatoria</taxon>
        <taxon>Bdelloidea</taxon>
        <taxon>Philodinida</taxon>
        <taxon>Philodinidae</taxon>
        <taxon>Rotaria</taxon>
    </lineage>
</organism>
<protein>
    <recommendedName>
        <fullName evidence="4">Choline kinase</fullName>
    </recommendedName>
</protein>
<name>A0A820D3X8_9BILA</name>
<dbReference type="Gene3D" id="3.90.1200.10">
    <property type="match status" value="1"/>
</dbReference>
<comment type="caution">
    <text evidence="2">The sequence shown here is derived from an EMBL/GenBank/DDBJ whole genome shotgun (WGS) entry which is preliminary data.</text>
</comment>
<dbReference type="EMBL" id="CAJNRF010004528">
    <property type="protein sequence ID" value="CAF2060808.1"/>
    <property type="molecule type" value="Genomic_DNA"/>
</dbReference>
<sequence>MTTQPLLERIKSELQVLALDYDENEMVRINMPNSQTNEYQEITDRDGRSYLIRINGCLWAPFSRETESNNLALLRGQNIQTSVLYNGDGFQICRLPEGQRFFSITDQAAIENCLERIAQSIRTYQQVTQFQNQLSARELVENAFRSLPKERQQQLATIHQIIMIFICHIETDGFDKVSSHNDLLPSSIFDNNGNVIIVDWEYSARNHPYYDLAHLSVHSSLTSQQDDVLLRHHNEPVADPSVVQRQSFIYLKVIISFMQYLWNRNAQRNDELLANFFNHLKNALRHALHIPDAQ</sequence>
<dbReference type="EMBL" id="CAJOBG010007761">
    <property type="protein sequence ID" value="CAF4225835.1"/>
    <property type="molecule type" value="Genomic_DNA"/>
</dbReference>
<proteinExistence type="predicted"/>
<evidence type="ECO:0008006" key="4">
    <source>
        <dbReference type="Google" id="ProtNLM"/>
    </source>
</evidence>
<dbReference type="SUPFAM" id="SSF56112">
    <property type="entry name" value="Protein kinase-like (PK-like)"/>
    <property type="match status" value="1"/>
</dbReference>
<keyword evidence="3" id="KW-1185">Reference proteome</keyword>
<reference evidence="2" key="1">
    <citation type="submission" date="2021-02" db="EMBL/GenBank/DDBJ databases">
        <authorList>
            <person name="Nowell W R."/>
        </authorList>
    </citation>
    <scope>NUCLEOTIDE SEQUENCE</scope>
</reference>
<dbReference type="InterPro" id="IPR011009">
    <property type="entry name" value="Kinase-like_dom_sf"/>
</dbReference>
<evidence type="ECO:0000313" key="3">
    <source>
        <dbReference type="Proteomes" id="UP000663866"/>
    </source>
</evidence>
<gene>
    <name evidence="2" type="ORF">OVN521_LOCUS27699</name>
    <name evidence="1" type="ORF">WKI299_LOCUS12088</name>
</gene>
<dbReference type="Pfam" id="PF01633">
    <property type="entry name" value="Choline_kinase"/>
    <property type="match status" value="1"/>
</dbReference>
<evidence type="ECO:0000313" key="1">
    <source>
        <dbReference type="EMBL" id="CAF2060808.1"/>
    </source>
</evidence>
<dbReference type="AlphaFoldDB" id="A0A820D3X8"/>
<dbReference type="Proteomes" id="UP000663856">
    <property type="component" value="Unassembled WGS sequence"/>
</dbReference>
<evidence type="ECO:0000313" key="2">
    <source>
        <dbReference type="EMBL" id="CAF4225835.1"/>
    </source>
</evidence>
<dbReference type="Proteomes" id="UP000663866">
    <property type="component" value="Unassembled WGS sequence"/>
</dbReference>